<dbReference type="EMBL" id="CP060712">
    <property type="protein sequence ID" value="QNN48994.1"/>
    <property type="molecule type" value="Genomic_DNA"/>
</dbReference>
<sequence>MRRYEVDDEGGRLVVRPRRPLWALPLRVLVRSAYVADAFGVDLRRRGRRVSWGQVDHVEKPGPFDDVVTLRLASGPRCRTGLPAHLAARVADLARVPLRD</sequence>
<reference evidence="1 2" key="1">
    <citation type="submission" date="2020-08" db="EMBL/GenBank/DDBJ databases">
        <title>Genome sequence of Phycicoccus endophyticus JCM 31784T.</title>
        <authorList>
            <person name="Hyun D.-W."/>
            <person name="Bae J.-W."/>
        </authorList>
    </citation>
    <scope>NUCLEOTIDE SEQUENCE [LARGE SCALE GENOMIC DNA]</scope>
    <source>
        <strain evidence="1 2">JCM 31784</strain>
    </source>
</reference>
<keyword evidence="2" id="KW-1185">Reference proteome</keyword>
<dbReference type="AlphaFoldDB" id="A0A7G9R069"/>
<accession>A0A7G9R069</accession>
<dbReference type="Proteomes" id="UP000515976">
    <property type="component" value="Chromosome"/>
</dbReference>
<evidence type="ECO:0000313" key="2">
    <source>
        <dbReference type="Proteomes" id="UP000515976"/>
    </source>
</evidence>
<name>A0A7G9R069_9MICO</name>
<dbReference type="KEGG" id="pei:H9L10_12135"/>
<dbReference type="RefSeq" id="WP_166103136.1">
    <property type="nucleotide sequence ID" value="NZ_BMMY01000011.1"/>
</dbReference>
<protein>
    <submittedName>
        <fullName evidence="1">Uncharacterized protein</fullName>
    </submittedName>
</protein>
<evidence type="ECO:0000313" key="1">
    <source>
        <dbReference type="EMBL" id="QNN48994.1"/>
    </source>
</evidence>
<gene>
    <name evidence="1" type="ORF">H9L10_12135</name>
</gene>
<proteinExistence type="predicted"/>
<organism evidence="1 2">
    <name type="scientific">Phycicoccus endophyticus</name>
    <dbReference type="NCBI Taxonomy" id="1690220"/>
    <lineage>
        <taxon>Bacteria</taxon>
        <taxon>Bacillati</taxon>
        <taxon>Actinomycetota</taxon>
        <taxon>Actinomycetes</taxon>
        <taxon>Micrococcales</taxon>
        <taxon>Intrasporangiaceae</taxon>
        <taxon>Phycicoccus</taxon>
    </lineage>
</organism>